<sequence length="93" mass="10505">MVRLVDYAARQAEGTPPKIVDILDQEVEIQSVEFLDGKFGEYALFQVIDANGEIQRIQTTGMLVIDALKHAEAEGAFPVQVTFKRKDRTYTME</sequence>
<comment type="caution">
    <text evidence="1">The sequence shown here is derived from an EMBL/GenBank/DDBJ whole genome shotgun (WGS) entry which is preliminary data.</text>
</comment>
<dbReference type="EMBL" id="LAZR01002514">
    <property type="protein sequence ID" value="KKN29047.1"/>
    <property type="molecule type" value="Genomic_DNA"/>
</dbReference>
<evidence type="ECO:0000313" key="1">
    <source>
        <dbReference type="EMBL" id="KKN29047.1"/>
    </source>
</evidence>
<dbReference type="AlphaFoldDB" id="A0A0F9PWE8"/>
<proteinExistence type="predicted"/>
<name>A0A0F9PWE8_9ZZZZ</name>
<organism evidence="1">
    <name type="scientific">marine sediment metagenome</name>
    <dbReference type="NCBI Taxonomy" id="412755"/>
    <lineage>
        <taxon>unclassified sequences</taxon>
        <taxon>metagenomes</taxon>
        <taxon>ecological metagenomes</taxon>
    </lineage>
</organism>
<protein>
    <submittedName>
        <fullName evidence="1">Uncharacterized protein</fullName>
    </submittedName>
</protein>
<accession>A0A0F9PWE8</accession>
<gene>
    <name evidence="1" type="ORF">LCGC14_0848030</name>
</gene>
<reference evidence="1" key="1">
    <citation type="journal article" date="2015" name="Nature">
        <title>Complex archaea that bridge the gap between prokaryotes and eukaryotes.</title>
        <authorList>
            <person name="Spang A."/>
            <person name="Saw J.H."/>
            <person name="Jorgensen S.L."/>
            <person name="Zaremba-Niedzwiedzka K."/>
            <person name="Martijn J."/>
            <person name="Lind A.E."/>
            <person name="van Eijk R."/>
            <person name="Schleper C."/>
            <person name="Guy L."/>
            <person name="Ettema T.J."/>
        </authorList>
    </citation>
    <scope>NUCLEOTIDE SEQUENCE</scope>
</reference>